<accession>D7DZ29</accession>
<dbReference type="eggNOG" id="COG1216">
    <property type="taxonomic scope" value="Bacteria"/>
</dbReference>
<dbReference type="InterPro" id="IPR050834">
    <property type="entry name" value="Glycosyltransf_2"/>
</dbReference>
<protein>
    <submittedName>
        <fullName evidence="3">Glycosyl transferase family 2</fullName>
    </submittedName>
</protein>
<feature type="transmembrane region" description="Helical" evidence="1">
    <location>
        <begin position="285"/>
        <end position="303"/>
    </location>
</feature>
<dbReference type="GO" id="GO:0016740">
    <property type="term" value="F:transferase activity"/>
    <property type="evidence" value="ECO:0007669"/>
    <property type="project" value="UniProtKB-KW"/>
</dbReference>
<proteinExistence type="predicted"/>
<evidence type="ECO:0000259" key="2">
    <source>
        <dbReference type="Pfam" id="PF00535"/>
    </source>
</evidence>
<dbReference type="InterPro" id="IPR029044">
    <property type="entry name" value="Nucleotide-diphossugar_trans"/>
</dbReference>
<evidence type="ECO:0000313" key="3">
    <source>
        <dbReference type="EMBL" id="ADI66050.1"/>
    </source>
</evidence>
<dbReference type="PANTHER" id="PTHR43685">
    <property type="entry name" value="GLYCOSYLTRANSFERASE"/>
    <property type="match status" value="1"/>
</dbReference>
<dbReference type="STRING" id="551115.Aazo_4914"/>
<dbReference type="CDD" id="cd00761">
    <property type="entry name" value="Glyco_tranf_GTA_type"/>
    <property type="match status" value="1"/>
</dbReference>
<dbReference type="AlphaFoldDB" id="D7DZ29"/>
<dbReference type="RefSeq" id="WP_013193060.1">
    <property type="nucleotide sequence ID" value="NC_014248.1"/>
</dbReference>
<keyword evidence="1" id="KW-0812">Transmembrane</keyword>
<keyword evidence="3" id="KW-0808">Transferase</keyword>
<dbReference type="CAZy" id="GT2">
    <property type="family name" value="Glycosyltransferase Family 2"/>
</dbReference>
<dbReference type="SUPFAM" id="SSF53448">
    <property type="entry name" value="Nucleotide-diphospho-sugar transferases"/>
    <property type="match status" value="1"/>
</dbReference>
<organism evidence="3 4">
    <name type="scientific">Nostoc azollae (strain 0708)</name>
    <name type="common">Anabaena azollae (strain 0708)</name>
    <dbReference type="NCBI Taxonomy" id="551115"/>
    <lineage>
        <taxon>Bacteria</taxon>
        <taxon>Bacillati</taxon>
        <taxon>Cyanobacteriota</taxon>
        <taxon>Cyanophyceae</taxon>
        <taxon>Nostocales</taxon>
        <taxon>Nostocaceae</taxon>
        <taxon>Trichormus</taxon>
    </lineage>
</organism>
<evidence type="ECO:0000313" key="4">
    <source>
        <dbReference type="Proteomes" id="UP000001511"/>
    </source>
</evidence>
<dbReference type="Gene3D" id="3.90.550.10">
    <property type="entry name" value="Spore Coat Polysaccharide Biosynthesis Protein SpsA, Chain A"/>
    <property type="match status" value="1"/>
</dbReference>
<reference evidence="3 4" key="1">
    <citation type="journal article" date="2010" name="PLoS ONE">
        <title>Genome erosion in a nitrogen-fixing vertically transmitted endosymbiotic multicellular cyanobacterium.</title>
        <authorList>
            <person name="Ran L."/>
            <person name="Larsson J."/>
            <person name="Vigil-Stenman T."/>
            <person name="Nylander J.A."/>
            <person name="Ininbergs K."/>
            <person name="Zheng W.W."/>
            <person name="Lapidus A."/>
            <person name="Lowry S."/>
            <person name="Haselkorn R."/>
            <person name="Bergman B."/>
        </authorList>
    </citation>
    <scope>NUCLEOTIDE SEQUENCE [LARGE SCALE GENOMIC DNA]</scope>
    <source>
        <strain evidence="3 4">0708</strain>
    </source>
</reference>
<feature type="domain" description="Glycosyltransferase 2-like" evidence="2">
    <location>
        <begin position="5"/>
        <end position="110"/>
    </location>
</feature>
<dbReference type="OrthoDB" id="9812327at2"/>
<gene>
    <name evidence="3" type="ordered locus">Aazo_4914</name>
</gene>
<name>D7DZ29_NOSA0</name>
<dbReference type="KEGG" id="naz:Aazo_4914"/>
<dbReference type="Pfam" id="PF00535">
    <property type="entry name" value="Glycos_transf_2"/>
    <property type="match status" value="1"/>
</dbReference>
<keyword evidence="4" id="KW-1185">Reference proteome</keyword>
<sequence>MVFFSIVIPVFNRANLIPITIDSIFNQNINIDNYEIIVVDDGSIDNTIEILKQYGSKIKIFTQQNQGPGKARNIGIEHSQGDYIAFLDSDDLWFPWTLDVYAQIIKATNNPAFLAGESIFFSNEHELEFVQIPQLQYRYYQDLYASSKDVRSFLTSSVVICRDILQKLGGFTDQWINSEDNDLWLRLGTAEGFVYIDSPYVLAYRQHSHSAISIATKTYDGTCYLIQQEKQNQYPGGKTREKQRLEILTRHIRPVSVSCLHGNEIHKGWQLYKETFLWHLGLGRFRYIIGFLWLIICVSIISYRRQ</sequence>
<keyword evidence="1" id="KW-1133">Transmembrane helix</keyword>
<dbReference type="EMBL" id="CP002059">
    <property type="protein sequence ID" value="ADI66050.1"/>
    <property type="molecule type" value="Genomic_DNA"/>
</dbReference>
<dbReference type="PANTHER" id="PTHR43685:SF2">
    <property type="entry name" value="GLYCOSYLTRANSFERASE 2-LIKE DOMAIN-CONTAINING PROTEIN"/>
    <property type="match status" value="1"/>
</dbReference>
<keyword evidence="1" id="KW-0472">Membrane</keyword>
<dbReference type="HOGENOM" id="CLU_025996_0_0_3"/>
<evidence type="ECO:0000256" key="1">
    <source>
        <dbReference type="SAM" id="Phobius"/>
    </source>
</evidence>
<dbReference type="Proteomes" id="UP000001511">
    <property type="component" value="Chromosome"/>
</dbReference>
<dbReference type="InterPro" id="IPR001173">
    <property type="entry name" value="Glyco_trans_2-like"/>
</dbReference>